<comment type="caution">
    <text evidence="1">The sequence shown here is derived from an EMBL/GenBank/DDBJ whole genome shotgun (WGS) entry which is preliminary data.</text>
</comment>
<accession>A0ACB9DH31</accession>
<evidence type="ECO:0000313" key="1">
    <source>
        <dbReference type="EMBL" id="KAI3745949.1"/>
    </source>
</evidence>
<organism evidence="1 2">
    <name type="scientific">Arctium lappa</name>
    <name type="common">Greater burdock</name>
    <name type="synonym">Lappa major</name>
    <dbReference type="NCBI Taxonomy" id="4217"/>
    <lineage>
        <taxon>Eukaryota</taxon>
        <taxon>Viridiplantae</taxon>
        <taxon>Streptophyta</taxon>
        <taxon>Embryophyta</taxon>
        <taxon>Tracheophyta</taxon>
        <taxon>Spermatophyta</taxon>
        <taxon>Magnoliopsida</taxon>
        <taxon>eudicotyledons</taxon>
        <taxon>Gunneridae</taxon>
        <taxon>Pentapetalae</taxon>
        <taxon>asterids</taxon>
        <taxon>campanulids</taxon>
        <taxon>Asterales</taxon>
        <taxon>Asteraceae</taxon>
        <taxon>Carduoideae</taxon>
        <taxon>Cardueae</taxon>
        <taxon>Arctiinae</taxon>
        <taxon>Arctium</taxon>
    </lineage>
</organism>
<proteinExistence type="predicted"/>
<gene>
    <name evidence="1" type="ORF">L6452_08362</name>
</gene>
<evidence type="ECO:0000313" key="2">
    <source>
        <dbReference type="Proteomes" id="UP001055879"/>
    </source>
</evidence>
<reference evidence="1 2" key="2">
    <citation type="journal article" date="2022" name="Mol. Ecol. Resour.">
        <title>The genomes of chicory, endive, great burdock and yacon provide insights into Asteraceae paleo-polyploidization history and plant inulin production.</title>
        <authorList>
            <person name="Fan W."/>
            <person name="Wang S."/>
            <person name="Wang H."/>
            <person name="Wang A."/>
            <person name="Jiang F."/>
            <person name="Liu H."/>
            <person name="Zhao H."/>
            <person name="Xu D."/>
            <person name="Zhang Y."/>
        </authorList>
    </citation>
    <scope>NUCLEOTIDE SEQUENCE [LARGE SCALE GENOMIC DNA]</scope>
    <source>
        <strain evidence="2">cv. Niubang</strain>
    </source>
</reference>
<keyword evidence="2" id="KW-1185">Reference proteome</keyword>
<name>A0ACB9DH31_ARCLA</name>
<dbReference type="EMBL" id="CM042049">
    <property type="protein sequence ID" value="KAI3745949.1"/>
    <property type="molecule type" value="Genomic_DNA"/>
</dbReference>
<reference evidence="2" key="1">
    <citation type="journal article" date="2022" name="Mol. Ecol. Resour.">
        <title>The genomes of chicory, endive, great burdock and yacon provide insights into Asteraceae palaeo-polyploidization history and plant inulin production.</title>
        <authorList>
            <person name="Fan W."/>
            <person name="Wang S."/>
            <person name="Wang H."/>
            <person name="Wang A."/>
            <person name="Jiang F."/>
            <person name="Liu H."/>
            <person name="Zhao H."/>
            <person name="Xu D."/>
            <person name="Zhang Y."/>
        </authorList>
    </citation>
    <scope>NUCLEOTIDE SEQUENCE [LARGE SCALE GENOMIC DNA]</scope>
    <source>
        <strain evidence="2">cv. Niubang</strain>
    </source>
</reference>
<protein>
    <submittedName>
        <fullName evidence="1">Uncharacterized protein</fullName>
    </submittedName>
</protein>
<sequence length="1059" mass="117586">MEKKSPPPCPNTVTVRRNPPRRARPTPSSVVPFSLPPSSKKPSAIRSFPIQDILSIDVPDVENPKQEIPLIPESLSPEESSDSEKLKVFLRIRPIVTQQKVGGSVKNGVQKNVWPQNPNRKKDALKTAKAAGKKKSEICLKVNDSHSVTLCPPQSLVDVRRIKSEVYEGFSHVFCPESSQSEVYERMVNPLVNDFLKGKSGMLAAMGPSGSGKTHTVFGSAREPGMVSLALRQIFSAKESNGANYSRTFYLSMFEIYSERGKGEKIMDLSQEGGDLYMQQSNIKGLQEAVIHDVQQAESLIASGMLKRSTASTNSNIQSSRSQCIINIRRDLEVLDNIDEDAGTQSCTALLTIVDLAGAEREKRTGNQGSRLLESNFINNTSMVFGLCLRSLLEHQKNPKKPFHKHFQNSLLTKYLREFLEGKKRMALILTAKSGEEDYHDTSYLLRQASPYMNIKFENVEEQPANAFGNKRRTQTLPKAEQGKRMKFSSNEVFMDGEVKGGIHHQLSKEELTAEQVREVESNGLSVACSSIIDLQANDNTFVNGNITDSAKRARENQILLNFSRALWNVLKEYKNKLEASENAIDSLRHSLTVEKDRCSALETELNIVKASCSCGKDVMAEVPLVEENGSKTKSTNCSVELEAFQSIDVHEGTSTVEVVSTSSSVQNFEERCNEKNIVPWEYVVFDKEDLKELEDPEFSNVIAGRDTSESVVNDSELLVHCDEVSSIVKEDQRKHEEEEEVSSSDPSESECMEKQNILDDTVARSVAVNSDCFTTVSLEECNNKGVSSVEVVSISRNLEEQSNEKVDVSSTNVVDKQEVKEVEEKEANGEISDCHTSDSAGQGSVLPSVVEEEVSSFLEEDQPEQEAKEKVDVSSTNVVDKQEFKEVEEKKANGEISDCHTLDSAGQCAALPSVVENEISSFFEEDQPEQEEKEVNVPISSSNLEGLKCIENRQALDTEIVDQQLVCPEDVISSQGCNASKLQEESSVQHCRSSNAVKPKRRLRPASSVMLRNVNILDIDDASEMPKGKRGEKEDGRKRTQGSISLLRLLKQTSITRK</sequence>
<dbReference type="Proteomes" id="UP001055879">
    <property type="component" value="Linkage Group LG03"/>
</dbReference>